<dbReference type="Pfam" id="PF00639">
    <property type="entry name" value="Rotamase"/>
    <property type="match status" value="2"/>
</dbReference>
<name>A0A2U8FUV3_9BURK</name>
<reference evidence="9 10" key="1">
    <citation type="submission" date="2018-05" db="EMBL/GenBank/DDBJ databases">
        <title>complete genome sequence of Aquabacterium olei NBRC 110486.</title>
        <authorList>
            <person name="Tang B."/>
            <person name="Chang J."/>
            <person name="Zhang L."/>
            <person name="Yang H."/>
        </authorList>
    </citation>
    <scope>NUCLEOTIDE SEQUENCE [LARGE SCALE GENOMIC DNA]</scope>
    <source>
        <strain evidence="9 10">NBRC 110486</strain>
    </source>
</reference>
<dbReference type="GO" id="GO:0051082">
    <property type="term" value="F:unfolded protein binding"/>
    <property type="evidence" value="ECO:0007669"/>
    <property type="project" value="UniProtKB-UniRule"/>
</dbReference>
<dbReference type="PANTHER" id="PTHR47637:SF1">
    <property type="entry name" value="CHAPERONE SURA"/>
    <property type="match status" value="1"/>
</dbReference>
<feature type="signal peptide" evidence="7">
    <location>
        <begin position="1"/>
        <end position="28"/>
    </location>
</feature>
<proteinExistence type="inferred from homology"/>
<dbReference type="InterPro" id="IPR046357">
    <property type="entry name" value="PPIase_dom_sf"/>
</dbReference>
<comment type="catalytic activity">
    <reaction evidence="7">
        <text>[protein]-peptidylproline (omega=180) = [protein]-peptidylproline (omega=0)</text>
        <dbReference type="Rhea" id="RHEA:16237"/>
        <dbReference type="Rhea" id="RHEA-COMP:10747"/>
        <dbReference type="Rhea" id="RHEA-COMP:10748"/>
        <dbReference type="ChEBI" id="CHEBI:83833"/>
        <dbReference type="ChEBI" id="CHEBI:83834"/>
        <dbReference type="EC" id="5.2.1.8"/>
    </reaction>
</comment>
<gene>
    <name evidence="7" type="primary">surA</name>
    <name evidence="9" type="ORF">DEH84_15360</name>
</gene>
<organism evidence="9 10">
    <name type="scientific">Aquabacterium olei</name>
    <dbReference type="NCBI Taxonomy" id="1296669"/>
    <lineage>
        <taxon>Bacteria</taxon>
        <taxon>Pseudomonadati</taxon>
        <taxon>Pseudomonadota</taxon>
        <taxon>Betaproteobacteria</taxon>
        <taxon>Burkholderiales</taxon>
        <taxon>Aquabacterium</taxon>
    </lineage>
</organism>
<evidence type="ECO:0000256" key="1">
    <source>
        <dbReference type="ARBA" id="ARBA00022729"/>
    </source>
</evidence>
<dbReference type="SUPFAM" id="SSF109998">
    <property type="entry name" value="Triger factor/SurA peptide-binding domain-like"/>
    <property type="match status" value="1"/>
</dbReference>
<keyword evidence="1 7" id="KW-0732">Signal</keyword>
<evidence type="ECO:0000256" key="6">
    <source>
        <dbReference type="ARBA" id="ARBA00023235"/>
    </source>
</evidence>
<evidence type="ECO:0000313" key="10">
    <source>
        <dbReference type="Proteomes" id="UP000244892"/>
    </source>
</evidence>
<evidence type="ECO:0000313" key="9">
    <source>
        <dbReference type="EMBL" id="AWI54647.1"/>
    </source>
</evidence>
<accession>A0A2U8FUV3</accession>
<dbReference type="Gene3D" id="1.10.4030.10">
    <property type="entry name" value="Porin chaperone SurA, peptide-binding domain"/>
    <property type="match status" value="1"/>
</dbReference>
<comment type="function">
    <text evidence="7">Chaperone involved in the correct folding and assembly of outer membrane proteins. Recognizes specific patterns of aromatic residues and the orientation of their side chains, which are found more frequently in integral outer membrane proteins. May act in both early periplasmic and late outer membrane-associated steps of protein maturation.</text>
</comment>
<dbReference type="InterPro" id="IPR050280">
    <property type="entry name" value="OMP_Chaperone_SurA"/>
</dbReference>
<dbReference type="Gene3D" id="3.10.50.40">
    <property type="match status" value="2"/>
</dbReference>
<dbReference type="GO" id="GO:0043165">
    <property type="term" value="P:Gram-negative-bacterium-type cell outer membrane assembly"/>
    <property type="evidence" value="ECO:0007669"/>
    <property type="project" value="InterPro"/>
</dbReference>
<keyword evidence="6 7" id="KW-0413">Isomerase</keyword>
<comment type="subcellular location">
    <subcellularLocation>
        <location evidence="7">Periplasm</location>
    </subcellularLocation>
    <text evidence="7">Is capable of associating with the outer membrane.</text>
</comment>
<dbReference type="EMBL" id="CP029210">
    <property type="protein sequence ID" value="AWI54647.1"/>
    <property type="molecule type" value="Genomic_DNA"/>
</dbReference>
<dbReference type="PROSITE" id="PS50198">
    <property type="entry name" value="PPIC_PPIASE_2"/>
    <property type="match status" value="2"/>
</dbReference>
<dbReference type="GO" id="GO:0030288">
    <property type="term" value="C:outer membrane-bounded periplasmic space"/>
    <property type="evidence" value="ECO:0007669"/>
    <property type="project" value="InterPro"/>
</dbReference>
<dbReference type="PANTHER" id="PTHR47637">
    <property type="entry name" value="CHAPERONE SURA"/>
    <property type="match status" value="1"/>
</dbReference>
<evidence type="ECO:0000256" key="2">
    <source>
        <dbReference type="ARBA" id="ARBA00022737"/>
    </source>
</evidence>
<comment type="domain">
    <text evidence="7">The PPIase activity resides only in the second parvulin domain. The N-terminal region and the C-terminal tail are necessary and sufficient for the chaperone activity of SurA. The PPIase activity is dispensable for SurA to function as a chaperone. The N-terminal region and the C-terminal tail are also required for porin recognition.</text>
</comment>
<keyword evidence="10" id="KW-1185">Reference proteome</keyword>
<dbReference type="InterPro" id="IPR027304">
    <property type="entry name" value="Trigger_fact/SurA_dom_sf"/>
</dbReference>
<dbReference type="AlphaFoldDB" id="A0A2U8FUV3"/>
<dbReference type="GO" id="GO:0042277">
    <property type="term" value="F:peptide binding"/>
    <property type="evidence" value="ECO:0007669"/>
    <property type="project" value="InterPro"/>
</dbReference>
<feature type="chain" id="PRO_5016183871" description="Chaperone SurA" evidence="7">
    <location>
        <begin position="29"/>
        <end position="461"/>
    </location>
</feature>
<evidence type="ECO:0000256" key="7">
    <source>
        <dbReference type="HAMAP-Rule" id="MF_01183"/>
    </source>
</evidence>
<dbReference type="InterPro" id="IPR000297">
    <property type="entry name" value="PPIase_PpiC"/>
</dbReference>
<dbReference type="Pfam" id="PF09312">
    <property type="entry name" value="SurA_N"/>
    <property type="match status" value="1"/>
</dbReference>
<keyword evidence="2 7" id="KW-0677">Repeat</keyword>
<dbReference type="InterPro" id="IPR015391">
    <property type="entry name" value="SurA_N"/>
</dbReference>
<keyword evidence="5 7" id="KW-0143">Chaperone</keyword>
<dbReference type="KEGG" id="aon:DEH84_15360"/>
<dbReference type="RefSeq" id="WP_109037638.1">
    <property type="nucleotide sequence ID" value="NZ_CP029210.1"/>
</dbReference>
<dbReference type="EC" id="5.2.1.8" evidence="7"/>
<dbReference type="HAMAP" id="MF_01183">
    <property type="entry name" value="Chaperone_SurA"/>
    <property type="match status" value="1"/>
</dbReference>
<evidence type="ECO:0000256" key="4">
    <source>
        <dbReference type="ARBA" id="ARBA00023110"/>
    </source>
</evidence>
<feature type="domain" description="PpiC" evidence="8">
    <location>
        <begin position="315"/>
        <end position="414"/>
    </location>
</feature>
<feature type="domain" description="PpiC" evidence="8">
    <location>
        <begin position="204"/>
        <end position="306"/>
    </location>
</feature>
<dbReference type="OrthoDB" id="14196at2"/>
<dbReference type="Proteomes" id="UP000244892">
    <property type="component" value="Chromosome"/>
</dbReference>
<dbReference type="GO" id="GO:0003755">
    <property type="term" value="F:peptidyl-prolyl cis-trans isomerase activity"/>
    <property type="evidence" value="ECO:0007669"/>
    <property type="project" value="UniProtKB-UniRule"/>
</dbReference>
<evidence type="ECO:0000256" key="3">
    <source>
        <dbReference type="ARBA" id="ARBA00022764"/>
    </source>
</evidence>
<dbReference type="SUPFAM" id="SSF54534">
    <property type="entry name" value="FKBP-like"/>
    <property type="match status" value="2"/>
</dbReference>
<sequence length="461" mass="50880" precursor="true">MSHTTALRAVARGVCLSLLVSALSPALAQFRRDAPAVSPRIPANAGLSTELSLAGKPTTADYIIAVVNNELVTYTDVDKRVARLQATVQRGQQLPPADELRRQVLDALIDEKAQLAHAKTLGIDVGDAEIDATIESIAMQNQMTRAELKRRMEADGLDFQRYRTSLREQILLQRVREREVGARIRISDDEVTAFLQSEPASQAETALNLAHILIAVPEGATPEQVRTLQAKAQGLRDRAAQGANFSELAKTQSDDRGTREQGGSFGLREASRLPELFVQAAQNLQVGQVAPLVRSNAGFHVIKLVARENTAQATYTEQRARHILLRSSPQQPAGDLVKRLADIRRQITSGQGSFPQMARQYSEDGSAARGGDLGWAPPGMFVPEFERALNALQPGQISEPVVSRFGVHLIQLIERREVQLTDAQKREAARNVLRERKFESTYEEWAREIRAAAWIEMRDAP</sequence>
<evidence type="ECO:0000259" key="8">
    <source>
        <dbReference type="PROSITE" id="PS50198"/>
    </source>
</evidence>
<dbReference type="GO" id="GO:0006457">
    <property type="term" value="P:protein folding"/>
    <property type="evidence" value="ECO:0007669"/>
    <property type="project" value="UniProtKB-UniRule"/>
</dbReference>
<evidence type="ECO:0000256" key="5">
    <source>
        <dbReference type="ARBA" id="ARBA00023186"/>
    </source>
</evidence>
<keyword evidence="4 7" id="KW-0697">Rotamase</keyword>
<dbReference type="InterPro" id="IPR023034">
    <property type="entry name" value="PPIase_SurA"/>
</dbReference>
<keyword evidence="3 7" id="KW-0574">Periplasm</keyword>
<protein>
    <recommendedName>
        <fullName evidence="7">Chaperone SurA</fullName>
    </recommendedName>
    <alternativeName>
        <fullName evidence="7">Peptidyl-prolyl cis-trans isomerase SurA</fullName>
        <shortName evidence="7">PPIase SurA</shortName>
        <ecNumber evidence="7">5.2.1.8</ecNumber>
    </alternativeName>
    <alternativeName>
        <fullName evidence="7">Rotamase SurA</fullName>
    </alternativeName>
</protein>
<dbReference type="GO" id="GO:0050821">
    <property type="term" value="P:protein stabilization"/>
    <property type="evidence" value="ECO:0007669"/>
    <property type="project" value="InterPro"/>
</dbReference>